<evidence type="ECO:0000313" key="7">
    <source>
        <dbReference type="EMBL" id="RYR51519.1"/>
    </source>
</evidence>
<evidence type="ECO:0000256" key="1">
    <source>
        <dbReference type="ARBA" id="ARBA00004239"/>
    </source>
</evidence>
<accession>A0A445CKR9</accession>
<protein>
    <recommendedName>
        <fullName evidence="6">Peptidase A1 domain-containing protein</fullName>
    </recommendedName>
</protein>
<dbReference type="InterPro" id="IPR032799">
    <property type="entry name" value="TAXi_C"/>
</dbReference>
<dbReference type="EMBL" id="SDMP01000006">
    <property type="protein sequence ID" value="RYR51519.1"/>
    <property type="molecule type" value="Genomic_DNA"/>
</dbReference>
<reference evidence="7 8" key="1">
    <citation type="submission" date="2019-01" db="EMBL/GenBank/DDBJ databases">
        <title>Sequencing of cultivated peanut Arachis hypogaea provides insights into genome evolution and oil improvement.</title>
        <authorList>
            <person name="Chen X."/>
        </authorList>
    </citation>
    <scope>NUCLEOTIDE SEQUENCE [LARGE SCALE GENOMIC DNA]</scope>
    <source>
        <strain evidence="8">cv. Fuhuasheng</strain>
        <tissue evidence="7">Leaves</tissue>
    </source>
</reference>
<dbReference type="GO" id="GO:0005576">
    <property type="term" value="C:extracellular region"/>
    <property type="evidence" value="ECO:0007669"/>
    <property type="project" value="UniProtKB-SubCell"/>
</dbReference>
<comment type="caution">
    <text evidence="7">The sequence shown here is derived from an EMBL/GenBank/DDBJ whole genome shotgun (WGS) entry which is preliminary data.</text>
</comment>
<dbReference type="Proteomes" id="UP000289738">
    <property type="component" value="Chromosome A06"/>
</dbReference>
<keyword evidence="8" id="KW-1185">Reference proteome</keyword>
<comment type="similarity">
    <text evidence="2">Belongs to the peptidase A1 family.</text>
</comment>
<evidence type="ECO:0000256" key="4">
    <source>
        <dbReference type="ARBA" id="ARBA00022729"/>
    </source>
</evidence>
<gene>
    <name evidence="7" type="ORF">Ahy_A06g026541</name>
</gene>
<feature type="chain" id="PRO_5019529294" description="Peptidase A1 domain-containing protein" evidence="5">
    <location>
        <begin position="22"/>
        <end position="391"/>
    </location>
</feature>
<keyword evidence="3" id="KW-0964">Secreted</keyword>
<keyword evidence="4 5" id="KW-0732">Signal</keyword>
<evidence type="ECO:0000313" key="8">
    <source>
        <dbReference type="Proteomes" id="UP000289738"/>
    </source>
</evidence>
<comment type="subcellular location">
    <subcellularLocation>
        <location evidence="1">Secreted</location>
        <location evidence="1">Extracellular space</location>
    </subcellularLocation>
</comment>
<dbReference type="AlphaFoldDB" id="A0A445CKR9"/>
<dbReference type="GO" id="GO:0006508">
    <property type="term" value="P:proteolysis"/>
    <property type="evidence" value="ECO:0007669"/>
    <property type="project" value="InterPro"/>
</dbReference>
<organism evidence="7 8">
    <name type="scientific">Arachis hypogaea</name>
    <name type="common">Peanut</name>
    <dbReference type="NCBI Taxonomy" id="3818"/>
    <lineage>
        <taxon>Eukaryota</taxon>
        <taxon>Viridiplantae</taxon>
        <taxon>Streptophyta</taxon>
        <taxon>Embryophyta</taxon>
        <taxon>Tracheophyta</taxon>
        <taxon>Spermatophyta</taxon>
        <taxon>Magnoliopsida</taxon>
        <taxon>eudicotyledons</taxon>
        <taxon>Gunneridae</taxon>
        <taxon>Pentapetalae</taxon>
        <taxon>rosids</taxon>
        <taxon>fabids</taxon>
        <taxon>Fabales</taxon>
        <taxon>Fabaceae</taxon>
        <taxon>Papilionoideae</taxon>
        <taxon>50 kb inversion clade</taxon>
        <taxon>dalbergioids sensu lato</taxon>
        <taxon>Dalbergieae</taxon>
        <taxon>Pterocarpus clade</taxon>
        <taxon>Arachis</taxon>
    </lineage>
</organism>
<dbReference type="InterPro" id="IPR033121">
    <property type="entry name" value="PEPTIDASE_A1"/>
</dbReference>
<sequence length="391" mass="42358">MLLLPPPFLVLIFLILQTVTPLLLSPISKDPTTQLYTLSVYVQTPLQPTTLHLHLGSSLTWLLCNNYNHRIPCNSSLCATFNSGGACSNNTCSFFPENPITRKTLLSTANLDTLALPTSDGSTQGPLVQIKDFVFSCSTAQLLQGLAQNATGLAAPGAAIFASTGPYIFNSKIDLSKSLVYTPLIVNPVADTVISYNGQPSDEYFVNVTSIRINGKDVPINASILAIDQDGLGGTKISTSEPYTVMESSVYKRFVELFVNESLAFNLTATEAVEPFGVCYREGDLSETRVGPAVPTVDFVMHSDDVFWRTFGGNSMVRIEKEGVGMDLWCLGFVDGGAHRRTSVVIGGHQLEDNLVQFDLDSNIFGFSSSLLLQATTCSNLNISNFVNNRI</sequence>
<feature type="domain" description="Peptidase A1" evidence="6">
    <location>
        <begin position="36"/>
        <end position="368"/>
    </location>
</feature>
<dbReference type="InterPro" id="IPR032861">
    <property type="entry name" value="TAXi_N"/>
</dbReference>
<dbReference type="PANTHER" id="PTHR47965">
    <property type="entry name" value="ASPARTYL PROTEASE-RELATED"/>
    <property type="match status" value="1"/>
</dbReference>
<evidence type="ECO:0000256" key="5">
    <source>
        <dbReference type="SAM" id="SignalP"/>
    </source>
</evidence>
<dbReference type="FunFam" id="2.40.70.10:FF:000041">
    <property type="entry name" value="Basic 7S globulin"/>
    <property type="match status" value="1"/>
</dbReference>
<dbReference type="SUPFAM" id="SSF50630">
    <property type="entry name" value="Acid proteases"/>
    <property type="match status" value="1"/>
</dbReference>
<dbReference type="Pfam" id="PF14543">
    <property type="entry name" value="TAXi_N"/>
    <property type="match status" value="1"/>
</dbReference>
<dbReference type="InterPro" id="IPR001461">
    <property type="entry name" value="Aspartic_peptidase_A1"/>
</dbReference>
<proteinExistence type="inferred from homology"/>
<dbReference type="PANTHER" id="PTHR47965:SF6">
    <property type="entry name" value="ASPARTIC PROTEINASE GIP1-RELATED"/>
    <property type="match status" value="1"/>
</dbReference>
<dbReference type="Pfam" id="PF14541">
    <property type="entry name" value="TAXi_C"/>
    <property type="match status" value="1"/>
</dbReference>
<evidence type="ECO:0000256" key="2">
    <source>
        <dbReference type="ARBA" id="ARBA00007447"/>
    </source>
</evidence>
<evidence type="ECO:0000259" key="6">
    <source>
        <dbReference type="PROSITE" id="PS51767"/>
    </source>
</evidence>
<dbReference type="Gene3D" id="2.40.70.10">
    <property type="entry name" value="Acid Proteases"/>
    <property type="match status" value="2"/>
</dbReference>
<dbReference type="GO" id="GO:0004190">
    <property type="term" value="F:aspartic-type endopeptidase activity"/>
    <property type="evidence" value="ECO:0007669"/>
    <property type="project" value="InterPro"/>
</dbReference>
<name>A0A445CKR9_ARAHY</name>
<evidence type="ECO:0000256" key="3">
    <source>
        <dbReference type="ARBA" id="ARBA00022525"/>
    </source>
</evidence>
<dbReference type="PROSITE" id="PS51767">
    <property type="entry name" value="PEPTIDASE_A1"/>
    <property type="match status" value="1"/>
</dbReference>
<feature type="signal peptide" evidence="5">
    <location>
        <begin position="1"/>
        <end position="21"/>
    </location>
</feature>
<dbReference type="InterPro" id="IPR021109">
    <property type="entry name" value="Peptidase_aspartic_dom_sf"/>
</dbReference>